<dbReference type="PROSITE" id="PS50850">
    <property type="entry name" value="MFS"/>
    <property type="match status" value="1"/>
</dbReference>
<dbReference type="SUPFAM" id="SSF103473">
    <property type="entry name" value="MFS general substrate transporter"/>
    <property type="match status" value="1"/>
</dbReference>
<feature type="transmembrane region" description="Helical" evidence="4">
    <location>
        <begin position="333"/>
        <end position="353"/>
    </location>
</feature>
<name>A0ABU5DZH8_9PROT</name>
<keyword evidence="7" id="KW-1185">Reference proteome</keyword>
<feature type="transmembrane region" description="Helical" evidence="4">
    <location>
        <begin position="51"/>
        <end position="71"/>
    </location>
</feature>
<dbReference type="Pfam" id="PF07690">
    <property type="entry name" value="MFS_1"/>
    <property type="match status" value="1"/>
</dbReference>
<evidence type="ECO:0000259" key="5">
    <source>
        <dbReference type="PROSITE" id="PS50850"/>
    </source>
</evidence>
<feature type="transmembrane region" description="Helical" evidence="4">
    <location>
        <begin position="83"/>
        <end position="100"/>
    </location>
</feature>
<gene>
    <name evidence="6" type="ORF">SMD31_12410</name>
</gene>
<feature type="transmembrane region" description="Helical" evidence="4">
    <location>
        <begin position="243"/>
        <end position="263"/>
    </location>
</feature>
<reference evidence="6 7" key="1">
    <citation type="journal article" date="2013" name="Antonie Van Leeuwenhoek">
        <title>Dongia rigui sp. nov., isolated from freshwater of a large wetland in Korea.</title>
        <authorList>
            <person name="Baik K.S."/>
            <person name="Hwang Y.M."/>
            <person name="Choi J.S."/>
            <person name="Kwon J."/>
            <person name="Seong C.N."/>
        </authorList>
    </citation>
    <scope>NUCLEOTIDE SEQUENCE [LARGE SCALE GENOMIC DNA]</scope>
    <source>
        <strain evidence="6 7">04SU4-P</strain>
    </source>
</reference>
<dbReference type="Proteomes" id="UP001271769">
    <property type="component" value="Unassembled WGS sequence"/>
</dbReference>
<keyword evidence="2 4" id="KW-1133">Transmembrane helix</keyword>
<feature type="transmembrane region" description="Helical" evidence="4">
    <location>
        <begin position="15"/>
        <end position="39"/>
    </location>
</feature>
<evidence type="ECO:0000256" key="2">
    <source>
        <dbReference type="ARBA" id="ARBA00022989"/>
    </source>
</evidence>
<feature type="transmembrane region" description="Helical" evidence="4">
    <location>
        <begin position="299"/>
        <end position="321"/>
    </location>
</feature>
<dbReference type="InterPro" id="IPR036259">
    <property type="entry name" value="MFS_trans_sf"/>
</dbReference>
<dbReference type="RefSeq" id="WP_320501210.1">
    <property type="nucleotide sequence ID" value="NZ_JAXCLX010000002.1"/>
</dbReference>
<protein>
    <submittedName>
        <fullName evidence="6">MFS transporter</fullName>
    </submittedName>
</protein>
<dbReference type="PANTHER" id="PTHR23521:SF3">
    <property type="entry name" value="MFS TRANSPORTER"/>
    <property type="match status" value="1"/>
</dbReference>
<feature type="transmembrane region" description="Helical" evidence="4">
    <location>
        <begin position="106"/>
        <end position="129"/>
    </location>
</feature>
<feature type="domain" description="Major facilitator superfamily (MFS) profile" evidence="5">
    <location>
        <begin position="13"/>
        <end position="387"/>
    </location>
</feature>
<comment type="caution">
    <text evidence="6">The sequence shown here is derived from an EMBL/GenBank/DDBJ whole genome shotgun (WGS) entry which is preliminary data.</text>
</comment>
<dbReference type="InterPro" id="IPR047200">
    <property type="entry name" value="MFS_YcaD-like"/>
</dbReference>
<feature type="transmembrane region" description="Helical" evidence="4">
    <location>
        <begin position="200"/>
        <end position="223"/>
    </location>
</feature>
<evidence type="ECO:0000256" key="1">
    <source>
        <dbReference type="ARBA" id="ARBA00022692"/>
    </source>
</evidence>
<dbReference type="Gene3D" id="1.20.1250.20">
    <property type="entry name" value="MFS general substrate transporter like domains"/>
    <property type="match status" value="2"/>
</dbReference>
<feature type="transmembrane region" description="Helical" evidence="4">
    <location>
        <begin position="365"/>
        <end position="383"/>
    </location>
</feature>
<dbReference type="CDD" id="cd17477">
    <property type="entry name" value="MFS_YcaD_like"/>
    <property type="match status" value="1"/>
</dbReference>
<feature type="transmembrane region" description="Helical" evidence="4">
    <location>
        <begin position="170"/>
        <end position="188"/>
    </location>
</feature>
<accession>A0ABU5DZH8</accession>
<evidence type="ECO:0000256" key="4">
    <source>
        <dbReference type="SAM" id="Phobius"/>
    </source>
</evidence>
<keyword evidence="1 4" id="KW-0812">Transmembrane</keyword>
<keyword evidence="3 4" id="KW-0472">Membrane</keyword>
<dbReference type="InterPro" id="IPR011701">
    <property type="entry name" value="MFS"/>
</dbReference>
<dbReference type="InterPro" id="IPR020846">
    <property type="entry name" value="MFS_dom"/>
</dbReference>
<evidence type="ECO:0000256" key="3">
    <source>
        <dbReference type="ARBA" id="ARBA00023136"/>
    </source>
</evidence>
<evidence type="ECO:0000313" key="7">
    <source>
        <dbReference type="Proteomes" id="UP001271769"/>
    </source>
</evidence>
<organism evidence="6 7">
    <name type="scientific">Dongia rigui</name>
    <dbReference type="NCBI Taxonomy" id="940149"/>
    <lineage>
        <taxon>Bacteria</taxon>
        <taxon>Pseudomonadati</taxon>
        <taxon>Pseudomonadota</taxon>
        <taxon>Alphaproteobacteria</taxon>
        <taxon>Rhodospirillales</taxon>
        <taxon>Dongiaceae</taxon>
        <taxon>Dongia</taxon>
    </lineage>
</organism>
<dbReference type="EMBL" id="JAXCLX010000002">
    <property type="protein sequence ID" value="MDY0872736.1"/>
    <property type="molecule type" value="Genomic_DNA"/>
</dbReference>
<feature type="transmembrane region" description="Helical" evidence="4">
    <location>
        <begin position="275"/>
        <end position="293"/>
    </location>
</feature>
<proteinExistence type="predicted"/>
<sequence length="388" mass="40755">MSQDLAIGATTRQRFIALAGLYASVFTFGISFGGLVPWMALHLDAQGLDGALIGLISAAHPVGVMLMAPFTQRIVRRFGSGNAMIFCSVVGVAAMFPLGLTDSPWIWLGLRFISGLSGSVPWVVTETWINSATSSETRGRAVAFYAAIMAAGFAAGPEVLKWSIHFGASALPWLIGLSVLSLLIILPLRRLAPAMDDSGGAHVLGVFLTLPALLSAAVVSGSIDASFFSFLAIWGQRVGFEESFALTLLSVFIAGNVLLQFPVGWMADRMGPRPVMLGCGVVCIIGPLLALSGLTAYPIWLGLVAFIWGGCVWGAYSVALVAMGRRYAGGELAVVNAAFVMAYTFANVAAPPASGLAMDVIGTNGLMLVALAVAASFTLLVFLRRREF</sequence>
<feature type="transmembrane region" description="Helical" evidence="4">
    <location>
        <begin position="141"/>
        <end position="164"/>
    </location>
</feature>
<dbReference type="PANTHER" id="PTHR23521">
    <property type="entry name" value="TRANSPORTER MFS SUPERFAMILY"/>
    <property type="match status" value="1"/>
</dbReference>
<evidence type="ECO:0000313" key="6">
    <source>
        <dbReference type="EMBL" id="MDY0872736.1"/>
    </source>
</evidence>